<dbReference type="Pfam" id="PF13340">
    <property type="entry name" value="DUF4096"/>
    <property type="match status" value="1"/>
</dbReference>
<dbReference type="InterPro" id="IPR025161">
    <property type="entry name" value="IS402-like_dom"/>
</dbReference>
<dbReference type="EMBL" id="RXNS01000010">
    <property type="protein sequence ID" value="RTR02866.1"/>
    <property type="molecule type" value="Genomic_DNA"/>
</dbReference>
<evidence type="ECO:0000313" key="3">
    <source>
        <dbReference type="Proteomes" id="UP000267400"/>
    </source>
</evidence>
<proteinExistence type="predicted"/>
<keyword evidence="3" id="KW-1185">Reference proteome</keyword>
<protein>
    <submittedName>
        <fullName evidence="2">Transposase</fullName>
    </submittedName>
</protein>
<accession>A0A431V2A1</accession>
<reference evidence="2 3" key="1">
    <citation type="submission" date="2018-12" db="EMBL/GenBank/DDBJ databases">
        <authorList>
            <person name="Yu L."/>
        </authorList>
    </citation>
    <scope>NUCLEOTIDE SEQUENCE [LARGE SCALE GENOMIC DNA]</scope>
    <source>
        <strain evidence="2 3">11S</strain>
    </source>
</reference>
<feature type="domain" description="Insertion element IS402-like" evidence="1">
    <location>
        <begin position="30"/>
        <end position="67"/>
    </location>
</feature>
<comment type="caution">
    <text evidence="2">The sequence shown here is derived from an EMBL/GenBank/DDBJ whole genome shotgun (WGS) entry which is preliminary data.</text>
</comment>
<gene>
    <name evidence="2" type="ORF">EKG36_11250</name>
</gene>
<dbReference type="AlphaFoldDB" id="A0A431V2A1"/>
<sequence>MLEDDRGHCLAYPAIGPSPPGGPRSAERKLLALCSGTKWRDLPEGYGPWKTVHDRFRQWREDGTFEAALDRLLDERREPD</sequence>
<dbReference type="PANTHER" id="PTHR46637:SF1">
    <property type="entry name" value="BLL5188 PROTEIN"/>
    <property type="match status" value="1"/>
</dbReference>
<dbReference type="OrthoDB" id="1551210at2"/>
<dbReference type="PANTHER" id="PTHR46637">
    <property type="entry name" value="TIS1421-TRANSPOSASE PROTEIN A"/>
    <property type="match status" value="1"/>
</dbReference>
<dbReference type="InterPro" id="IPR052909">
    <property type="entry name" value="Transposase_6_like"/>
</dbReference>
<evidence type="ECO:0000313" key="2">
    <source>
        <dbReference type="EMBL" id="RTR02866.1"/>
    </source>
</evidence>
<name>A0A431V2A1_9GAMM</name>
<dbReference type="Proteomes" id="UP000267400">
    <property type="component" value="Unassembled WGS sequence"/>
</dbReference>
<evidence type="ECO:0000259" key="1">
    <source>
        <dbReference type="Pfam" id="PF13340"/>
    </source>
</evidence>
<dbReference type="RefSeq" id="WP_126484102.1">
    <property type="nucleotide sequence ID" value="NZ_RXNS01000010.1"/>
</dbReference>
<organism evidence="2 3">
    <name type="scientific">Halomonas nitroreducens</name>
    <dbReference type="NCBI Taxonomy" id="447425"/>
    <lineage>
        <taxon>Bacteria</taxon>
        <taxon>Pseudomonadati</taxon>
        <taxon>Pseudomonadota</taxon>
        <taxon>Gammaproteobacteria</taxon>
        <taxon>Oceanospirillales</taxon>
        <taxon>Halomonadaceae</taxon>
        <taxon>Halomonas</taxon>
    </lineage>
</organism>